<dbReference type="Pfam" id="PF17197">
    <property type="entry name" value="DUF5134"/>
    <property type="match status" value="1"/>
</dbReference>
<keyword evidence="1" id="KW-0812">Transmembrane</keyword>
<evidence type="ECO:0008006" key="4">
    <source>
        <dbReference type="Google" id="ProtNLM"/>
    </source>
</evidence>
<feature type="transmembrane region" description="Helical" evidence="1">
    <location>
        <begin position="66"/>
        <end position="84"/>
    </location>
</feature>
<dbReference type="InterPro" id="IPR033458">
    <property type="entry name" value="DUF5134"/>
</dbReference>
<feature type="transmembrane region" description="Helical" evidence="1">
    <location>
        <begin position="6"/>
        <end position="24"/>
    </location>
</feature>
<reference evidence="3" key="1">
    <citation type="submission" date="2016-04" db="EMBL/GenBank/DDBJ databases">
        <authorList>
            <person name="Strapagiel D."/>
            <person name="Borowka P."/>
            <person name="Marciniak B."/>
            <person name="Bakula Z."/>
            <person name="Van Ingen J."/>
            <person name="Safianowska A."/>
            <person name="Dziadek J."/>
            <person name="Jagielski T."/>
        </authorList>
    </citation>
    <scope>NUCLEOTIDE SEQUENCE [LARGE SCALE GENOMIC DNA]</scope>
    <source>
        <strain evidence="3">1010001458</strain>
    </source>
</reference>
<proteinExistence type="predicted"/>
<gene>
    <name evidence="2" type="ORF">A4G28_21875</name>
</gene>
<keyword evidence="1" id="KW-1133">Transmembrane helix</keyword>
<protein>
    <recommendedName>
        <fullName evidence="4">DUF5134 domain-containing protein</fullName>
    </recommendedName>
</protein>
<feature type="transmembrane region" description="Helical" evidence="1">
    <location>
        <begin position="190"/>
        <end position="208"/>
    </location>
</feature>
<keyword evidence="3" id="KW-1185">Reference proteome</keyword>
<comment type="caution">
    <text evidence="2">The sequence shown here is derived from an EMBL/GenBank/DDBJ whole genome shotgun (WGS) entry which is preliminary data.</text>
</comment>
<keyword evidence="1" id="KW-0472">Membrane</keyword>
<evidence type="ECO:0000313" key="2">
    <source>
        <dbReference type="EMBL" id="KZS60516.1"/>
    </source>
</evidence>
<sequence length="210" mass="22991">MIQHLMLRWVVTGLFALPAVDCGLTIIRKGRPWTSVVGHGLHFVMAVAMAVMAWPWSMQLPTTGPAVFFLLATAWFVTMAVVAARTAVPRVWYGYHGLMMLATAWMYAIMNGYSLPIGWSTQHHPQPDTSVPGMDMAGMNMPATGSSPTWFSAVNWLGIVTFAFAAVFFTGRHFIERNHQAPPSKSLGSLGQAMMAAGMAILFVATLFRI</sequence>
<feature type="transmembrane region" description="Helical" evidence="1">
    <location>
        <begin position="36"/>
        <end position="54"/>
    </location>
</feature>
<accession>A0A163YK17</accession>
<evidence type="ECO:0000256" key="1">
    <source>
        <dbReference type="SAM" id="Phobius"/>
    </source>
</evidence>
<organism evidence="2 3">
    <name type="scientific">Mycobacterium ostraviense</name>
    <dbReference type="NCBI Taxonomy" id="2738409"/>
    <lineage>
        <taxon>Bacteria</taxon>
        <taxon>Bacillati</taxon>
        <taxon>Actinomycetota</taxon>
        <taxon>Actinomycetes</taxon>
        <taxon>Mycobacteriales</taxon>
        <taxon>Mycobacteriaceae</taxon>
        <taxon>Mycobacterium</taxon>
    </lineage>
</organism>
<feature type="transmembrane region" description="Helical" evidence="1">
    <location>
        <begin position="149"/>
        <end position="169"/>
    </location>
</feature>
<name>A0A163YK17_9MYCO</name>
<dbReference type="EMBL" id="LWCI01000125">
    <property type="protein sequence ID" value="KZS60516.1"/>
    <property type="molecule type" value="Genomic_DNA"/>
</dbReference>
<dbReference type="AlphaFoldDB" id="A0A163YK17"/>
<dbReference type="RefSeq" id="WP_075511758.1">
    <property type="nucleotide sequence ID" value="NZ_CP089224.1"/>
</dbReference>
<evidence type="ECO:0000313" key="3">
    <source>
        <dbReference type="Proteomes" id="UP000077342"/>
    </source>
</evidence>
<feature type="transmembrane region" description="Helical" evidence="1">
    <location>
        <begin position="91"/>
        <end position="110"/>
    </location>
</feature>
<dbReference type="Proteomes" id="UP000077342">
    <property type="component" value="Unassembled WGS sequence"/>
</dbReference>